<dbReference type="Proteomes" id="UP001345219">
    <property type="component" value="Chromosome 13"/>
</dbReference>
<reference evidence="12 13" key="1">
    <citation type="journal article" date="2023" name="Hortic Res">
        <title>Pangenome of water caltrop reveals structural variations and asymmetric subgenome divergence after allopolyploidization.</title>
        <authorList>
            <person name="Zhang X."/>
            <person name="Chen Y."/>
            <person name="Wang L."/>
            <person name="Yuan Y."/>
            <person name="Fang M."/>
            <person name="Shi L."/>
            <person name="Lu R."/>
            <person name="Comes H.P."/>
            <person name="Ma Y."/>
            <person name="Chen Y."/>
            <person name="Huang G."/>
            <person name="Zhou Y."/>
            <person name="Zheng Z."/>
            <person name="Qiu Y."/>
        </authorList>
    </citation>
    <scope>NUCLEOTIDE SEQUENCE [LARGE SCALE GENOMIC DNA]</scope>
    <source>
        <tissue evidence="12">Roots</tissue>
    </source>
</reference>
<evidence type="ECO:0000256" key="1">
    <source>
        <dbReference type="ARBA" id="ARBA00004236"/>
    </source>
</evidence>
<accession>A0AAN7LHH9</accession>
<evidence type="ECO:0000256" key="4">
    <source>
        <dbReference type="ARBA" id="ARBA00022614"/>
    </source>
</evidence>
<comment type="subcellular location">
    <subcellularLocation>
        <location evidence="1">Cell membrane</location>
    </subcellularLocation>
    <subcellularLocation>
        <location evidence="11">Endomembrane system</location>
        <topology evidence="11">Single-pass membrane protein</topology>
    </subcellularLocation>
</comment>
<evidence type="ECO:0000256" key="8">
    <source>
        <dbReference type="ARBA" id="ARBA00022989"/>
    </source>
</evidence>
<dbReference type="Gene3D" id="3.80.10.10">
    <property type="entry name" value="Ribonuclease Inhibitor"/>
    <property type="match status" value="1"/>
</dbReference>
<keyword evidence="9" id="KW-0472">Membrane</keyword>
<dbReference type="AlphaFoldDB" id="A0AAN7LHH9"/>
<name>A0AAN7LHH9_9MYRT</name>
<evidence type="ECO:0000256" key="9">
    <source>
        <dbReference type="ARBA" id="ARBA00023136"/>
    </source>
</evidence>
<evidence type="ECO:0000313" key="13">
    <source>
        <dbReference type="Proteomes" id="UP001345219"/>
    </source>
</evidence>
<keyword evidence="8" id="KW-1133">Transmembrane helix</keyword>
<comment type="similarity">
    <text evidence="2">Belongs to the RLP family.</text>
</comment>
<keyword evidence="13" id="KW-1185">Reference proteome</keyword>
<dbReference type="Pfam" id="PF13855">
    <property type="entry name" value="LRR_8"/>
    <property type="match status" value="1"/>
</dbReference>
<organism evidence="12 13">
    <name type="scientific">Trapa incisa</name>
    <dbReference type="NCBI Taxonomy" id="236973"/>
    <lineage>
        <taxon>Eukaryota</taxon>
        <taxon>Viridiplantae</taxon>
        <taxon>Streptophyta</taxon>
        <taxon>Embryophyta</taxon>
        <taxon>Tracheophyta</taxon>
        <taxon>Spermatophyta</taxon>
        <taxon>Magnoliopsida</taxon>
        <taxon>eudicotyledons</taxon>
        <taxon>Gunneridae</taxon>
        <taxon>Pentapetalae</taxon>
        <taxon>rosids</taxon>
        <taxon>malvids</taxon>
        <taxon>Myrtales</taxon>
        <taxon>Lythraceae</taxon>
        <taxon>Trapa</taxon>
    </lineage>
</organism>
<evidence type="ECO:0000256" key="3">
    <source>
        <dbReference type="ARBA" id="ARBA00022475"/>
    </source>
</evidence>
<keyword evidence="10" id="KW-0675">Receptor</keyword>
<keyword evidence="7" id="KW-0677">Repeat</keyword>
<sequence length="72" mass="8061">MTEEDDGKYIRTTAVDYLNGLNLSSSNLTGEVARALMDLTELTSLDLSHNQLTGQIPDLFDQMPKLKILYDI</sequence>
<gene>
    <name evidence="12" type="ORF">SAY87_017286</name>
</gene>
<evidence type="ECO:0000256" key="5">
    <source>
        <dbReference type="ARBA" id="ARBA00022692"/>
    </source>
</evidence>
<dbReference type="PANTHER" id="PTHR48062:SF52">
    <property type="entry name" value="RECEPTOR-LIKE PROTEIN 8-RELATED"/>
    <property type="match status" value="1"/>
</dbReference>
<dbReference type="PANTHER" id="PTHR48062">
    <property type="entry name" value="RECEPTOR-LIKE PROTEIN 14"/>
    <property type="match status" value="1"/>
</dbReference>
<dbReference type="PRINTS" id="PR00019">
    <property type="entry name" value="LEURICHRPT"/>
</dbReference>
<evidence type="ECO:0000256" key="7">
    <source>
        <dbReference type="ARBA" id="ARBA00022737"/>
    </source>
</evidence>
<dbReference type="SUPFAM" id="SSF52058">
    <property type="entry name" value="L domain-like"/>
    <property type="match status" value="1"/>
</dbReference>
<evidence type="ECO:0000256" key="10">
    <source>
        <dbReference type="ARBA" id="ARBA00023170"/>
    </source>
</evidence>
<dbReference type="InterPro" id="IPR032675">
    <property type="entry name" value="LRR_dom_sf"/>
</dbReference>
<proteinExistence type="inferred from homology"/>
<dbReference type="InterPro" id="IPR001611">
    <property type="entry name" value="Leu-rich_rpt"/>
</dbReference>
<keyword evidence="6" id="KW-0732">Signal</keyword>
<keyword evidence="3" id="KW-1003">Cell membrane</keyword>
<evidence type="ECO:0000256" key="11">
    <source>
        <dbReference type="ARBA" id="ARBA00037847"/>
    </source>
</evidence>
<evidence type="ECO:0000256" key="6">
    <source>
        <dbReference type="ARBA" id="ARBA00022729"/>
    </source>
</evidence>
<protein>
    <submittedName>
        <fullName evidence="12">Uncharacterized protein</fullName>
    </submittedName>
</protein>
<keyword evidence="4" id="KW-0433">Leucine-rich repeat</keyword>
<keyword evidence="5" id="KW-0812">Transmembrane</keyword>
<dbReference type="EMBL" id="JAXIOK010000001">
    <property type="protein sequence ID" value="KAK4781180.1"/>
    <property type="molecule type" value="Genomic_DNA"/>
</dbReference>
<dbReference type="InterPro" id="IPR051502">
    <property type="entry name" value="RLP_Defense_Trigger"/>
</dbReference>
<dbReference type="GO" id="GO:0005886">
    <property type="term" value="C:plasma membrane"/>
    <property type="evidence" value="ECO:0007669"/>
    <property type="project" value="UniProtKB-SubCell"/>
</dbReference>
<dbReference type="PROSITE" id="PS51450">
    <property type="entry name" value="LRR"/>
    <property type="match status" value="1"/>
</dbReference>
<comment type="caution">
    <text evidence="12">The sequence shown here is derived from an EMBL/GenBank/DDBJ whole genome shotgun (WGS) entry which is preliminary data.</text>
</comment>
<evidence type="ECO:0000256" key="2">
    <source>
        <dbReference type="ARBA" id="ARBA00009592"/>
    </source>
</evidence>
<evidence type="ECO:0000313" key="12">
    <source>
        <dbReference type="EMBL" id="KAK4781180.1"/>
    </source>
</evidence>